<dbReference type="CDD" id="cd11449">
    <property type="entry name" value="bHLH_AtAIB_like"/>
    <property type="match status" value="1"/>
</dbReference>
<dbReference type="GO" id="GO:0000976">
    <property type="term" value="F:transcription cis-regulatory region binding"/>
    <property type="evidence" value="ECO:0000318"/>
    <property type="project" value="GO_Central"/>
</dbReference>
<reference evidence="10" key="2">
    <citation type="submission" date="2017-02" db="EMBL/GenBank/DDBJ databases">
        <title>Sunflower complete genome.</title>
        <authorList>
            <person name="Langlade N."/>
            <person name="Munos S."/>
        </authorList>
    </citation>
    <scope>NUCLEOTIDE SEQUENCE [LARGE SCALE GENOMIC DNA]</scope>
    <source>
        <tissue evidence="10">Leaves</tissue>
    </source>
</reference>
<dbReference type="FunCoup" id="A0A251S1V2">
    <property type="interactions" value="1"/>
</dbReference>
<dbReference type="SUPFAM" id="SSF47459">
    <property type="entry name" value="HLH, helix-loop-helix DNA-binding domain"/>
    <property type="match status" value="1"/>
</dbReference>
<accession>A0A251S1V2</accession>
<dbReference type="OrthoDB" id="1926382at2759"/>
<name>A0A251S1V2_HELAN</name>
<evidence type="ECO:0000313" key="11">
    <source>
        <dbReference type="Proteomes" id="UP000215914"/>
    </source>
</evidence>
<dbReference type="InterPro" id="IPR045084">
    <property type="entry name" value="AIB/MYC-like"/>
</dbReference>
<dbReference type="InterPro" id="IPR036638">
    <property type="entry name" value="HLH_DNA-bd_sf"/>
</dbReference>
<protein>
    <recommendedName>
        <fullName evidence="5">Transcription factor</fullName>
        <shortName evidence="5">bHLH transcription factor</shortName>
    </recommendedName>
    <alternativeName>
        <fullName evidence="5">Basic helix-loop-helix protein</fullName>
    </alternativeName>
</protein>
<feature type="coiled-coil region" evidence="6">
    <location>
        <begin position="348"/>
        <end position="375"/>
    </location>
</feature>
<dbReference type="Pfam" id="PF00010">
    <property type="entry name" value="HLH"/>
    <property type="match status" value="1"/>
</dbReference>
<evidence type="ECO:0000256" key="2">
    <source>
        <dbReference type="ARBA" id="ARBA00023015"/>
    </source>
</evidence>
<dbReference type="EMBL" id="MNCJ02000331">
    <property type="protein sequence ID" value="KAF5761611.1"/>
    <property type="molecule type" value="Genomic_DNA"/>
</dbReference>
<dbReference type="GO" id="GO:0046983">
    <property type="term" value="F:protein dimerization activity"/>
    <property type="evidence" value="ECO:0007669"/>
    <property type="project" value="InterPro"/>
</dbReference>
<dbReference type="SMART" id="SM00353">
    <property type="entry name" value="HLH"/>
    <property type="match status" value="1"/>
</dbReference>
<evidence type="ECO:0000256" key="1">
    <source>
        <dbReference type="ARBA" id="ARBA00004123"/>
    </source>
</evidence>
<keyword evidence="6" id="KW-0175">Coiled coil</keyword>
<evidence type="ECO:0000256" key="5">
    <source>
        <dbReference type="RuleBase" id="RU369104"/>
    </source>
</evidence>
<evidence type="ECO:0000256" key="6">
    <source>
        <dbReference type="SAM" id="Coils"/>
    </source>
</evidence>
<dbReference type="InParanoid" id="A0A251S1V2"/>
<sequence>MDGVIISPSSSSSVASFPIPTTPLSSNTLQQKLQNLLENQPQQWAYAIFWQTFNDNSNNRVSLSWGGGHFQNNKEAQPDPDCRKFAIKEIQSLLELENPDDAEWFYVISLTRSFIPGDGSVLGTALDSNTMIWLSGVDQLRSFNCQRTNEAQTHGLKTMVCIPTSNGVVEMGSSYVIEESWSLAHQALSLFGGGSIKLNNIGDGHHNMVSFTDMVLMDGMDGALQKGHDEEGMTVIDFDSTTQDEHMSKKVGTSCVKGDTTVAMNTYVETASEHSDSDCQLVLATSTKPKRKQHNKLPNLKGKKVDGRFPPLNHVDAERQRREKLNQRFYALRSVVPNVSRMDKASLLEDAVCYINELKEKIEHLESQLHHGKWKTKKVKVEMVDTMENNLYNQPTSKANNNKKTSGYGEVEVKIVGENVMIKVQSGNADLPAAKLMNALREMKAQIKHASMLCVNEIMMQDVLAKIPGAVDEDELKSDLIRKLNR</sequence>
<dbReference type="SMR" id="A0A251S1V2"/>
<dbReference type="Gramene" id="mRNA:HanXRQr2_Chr16g0767111">
    <property type="protein sequence ID" value="mRNA:HanXRQr2_Chr16g0767111"/>
    <property type="gene ID" value="HanXRQr2_Chr16g0767111"/>
</dbReference>
<dbReference type="Gene3D" id="4.10.280.10">
    <property type="entry name" value="Helix-loop-helix DNA-binding domain"/>
    <property type="match status" value="1"/>
</dbReference>
<dbReference type="GO" id="GO:0006355">
    <property type="term" value="P:regulation of DNA-templated transcription"/>
    <property type="evidence" value="ECO:0000318"/>
    <property type="project" value="GO_Central"/>
</dbReference>
<dbReference type="AlphaFoldDB" id="A0A251S1V2"/>
<evidence type="ECO:0000256" key="4">
    <source>
        <dbReference type="ARBA" id="ARBA00023242"/>
    </source>
</evidence>
<keyword evidence="11" id="KW-1185">Reference proteome</keyword>
<gene>
    <name evidence="10" type="ORF">HannXRQ_Chr16g0524591</name>
    <name evidence="9" type="ORF">HanXRQr2_Chr16g0767111</name>
</gene>
<evidence type="ECO:0000256" key="3">
    <source>
        <dbReference type="ARBA" id="ARBA00023163"/>
    </source>
</evidence>
<dbReference type="PANTHER" id="PTHR11514:SF40">
    <property type="entry name" value="TRANSCRIPTION FACTOR BHLH14"/>
    <property type="match status" value="1"/>
</dbReference>
<feature type="domain" description="BHLH" evidence="8">
    <location>
        <begin position="309"/>
        <end position="358"/>
    </location>
</feature>
<dbReference type="GO" id="GO:0003700">
    <property type="term" value="F:DNA-binding transcription factor activity"/>
    <property type="evidence" value="ECO:0000318"/>
    <property type="project" value="GO_Central"/>
</dbReference>
<dbReference type="OMA" id="AEWFYMV"/>
<dbReference type="EMBL" id="CM007905">
    <property type="protein sequence ID" value="OTF92685.1"/>
    <property type="molecule type" value="Genomic_DNA"/>
</dbReference>
<reference evidence="9 11" key="1">
    <citation type="journal article" date="2017" name="Nature">
        <title>The sunflower genome provides insights into oil metabolism, flowering and Asterid evolution.</title>
        <authorList>
            <person name="Badouin H."/>
            <person name="Gouzy J."/>
            <person name="Grassa C.J."/>
            <person name="Murat F."/>
            <person name="Staton S.E."/>
            <person name="Cottret L."/>
            <person name="Lelandais-Briere C."/>
            <person name="Owens G.L."/>
            <person name="Carrere S."/>
            <person name="Mayjonade B."/>
            <person name="Legrand L."/>
            <person name="Gill N."/>
            <person name="Kane N.C."/>
            <person name="Bowers J.E."/>
            <person name="Hubner S."/>
            <person name="Bellec A."/>
            <person name="Berard A."/>
            <person name="Berges H."/>
            <person name="Blanchet N."/>
            <person name="Boniface M.C."/>
            <person name="Brunel D."/>
            <person name="Catrice O."/>
            <person name="Chaidir N."/>
            <person name="Claudel C."/>
            <person name="Donnadieu C."/>
            <person name="Faraut T."/>
            <person name="Fievet G."/>
            <person name="Helmstetter N."/>
            <person name="King M."/>
            <person name="Knapp S.J."/>
            <person name="Lai Z."/>
            <person name="Le Paslier M.C."/>
            <person name="Lippi Y."/>
            <person name="Lorenzon L."/>
            <person name="Mandel J.R."/>
            <person name="Marage G."/>
            <person name="Marchand G."/>
            <person name="Marquand E."/>
            <person name="Bret-Mestries E."/>
            <person name="Morien E."/>
            <person name="Nambeesan S."/>
            <person name="Nguyen T."/>
            <person name="Pegot-Espagnet P."/>
            <person name="Pouilly N."/>
            <person name="Raftis F."/>
            <person name="Sallet E."/>
            <person name="Schiex T."/>
            <person name="Thomas J."/>
            <person name="Vandecasteele C."/>
            <person name="Vares D."/>
            <person name="Vear F."/>
            <person name="Vautrin S."/>
            <person name="Crespi M."/>
            <person name="Mangin B."/>
            <person name="Burke J.M."/>
            <person name="Salse J."/>
            <person name="Munos S."/>
            <person name="Vincourt P."/>
            <person name="Rieseberg L.H."/>
            <person name="Langlade N.B."/>
        </authorList>
    </citation>
    <scope>NUCLEOTIDE SEQUENCE [LARGE SCALE GENOMIC DNA]</scope>
    <source>
        <strain evidence="11">cv. SF193</strain>
        <tissue evidence="9">Leaves</tissue>
    </source>
</reference>
<dbReference type="Proteomes" id="UP000215914">
    <property type="component" value="Chromosome 16"/>
</dbReference>
<dbReference type="PANTHER" id="PTHR11514">
    <property type="entry name" value="MYC"/>
    <property type="match status" value="1"/>
</dbReference>
<keyword evidence="4 5" id="KW-0539">Nucleus</keyword>
<keyword evidence="2 5" id="KW-0805">Transcription regulation</keyword>
<dbReference type="Pfam" id="PF14215">
    <property type="entry name" value="bHLH-MYC_N"/>
    <property type="match status" value="1"/>
</dbReference>
<comment type="subcellular location">
    <subcellularLocation>
        <location evidence="1 5">Nucleus</location>
    </subcellularLocation>
</comment>
<evidence type="ECO:0000313" key="9">
    <source>
        <dbReference type="EMBL" id="KAF5761611.1"/>
    </source>
</evidence>
<feature type="region of interest" description="Disordered" evidence="7">
    <location>
        <begin position="288"/>
        <end position="312"/>
    </location>
</feature>
<dbReference type="PROSITE" id="PS50888">
    <property type="entry name" value="BHLH"/>
    <property type="match status" value="1"/>
</dbReference>
<dbReference type="InterPro" id="IPR025610">
    <property type="entry name" value="MYC/MYB_N"/>
</dbReference>
<evidence type="ECO:0000256" key="7">
    <source>
        <dbReference type="SAM" id="MobiDB-lite"/>
    </source>
</evidence>
<dbReference type="InterPro" id="IPR011598">
    <property type="entry name" value="bHLH_dom"/>
</dbReference>
<keyword evidence="3 5" id="KW-0804">Transcription</keyword>
<organism evidence="10 11">
    <name type="scientific">Helianthus annuus</name>
    <name type="common">Common sunflower</name>
    <dbReference type="NCBI Taxonomy" id="4232"/>
    <lineage>
        <taxon>Eukaryota</taxon>
        <taxon>Viridiplantae</taxon>
        <taxon>Streptophyta</taxon>
        <taxon>Embryophyta</taxon>
        <taxon>Tracheophyta</taxon>
        <taxon>Spermatophyta</taxon>
        <taxon>Magnoliopsida</taxon>
        <taxon>eudicotyledons</taxon>
        <taxon>Gunneridae</taxon>
        <taxon>Pentapetalae</taxon>
        <taxon>asterids</taxon>
        <taxon>campanulids</taxon>
        <taxon>Asterales</taxon>
        <taxon>Asteraceae</taxon>
        <taxon>Asteroideae</taxon>
        <taxon>Heliantheae alliance</taxon>
        <taxon>Heliantheae</taxon>
        <taxon>Helianthus</taxon>
    </lineage>
</organism>
<reference evidence="9" key="3">
    <citation type="submission" date="2020-06" db="EMBL/GenBank/DDBJ databases">
        <title>Helianthus annuus Genome sequencing and assembly Release 2.</title>
        <authorList>
            <person name="Gouzy J."/>
            <person name="Langlade N."/>
            <person name="Munos S."/>
        </authorList>
    </citation>
    <scope>NUCLEOTIDE SEQUENCE</scope>
    <source>
        <tissue evidence="9">Leaves</tissue>
    </source>
</reference>
<proteinExistence type="predicted"/>
<evidence type="ECO:0000313" key="10">
    <source>
        <dbReference type="EMBL" id="OTF92685.1"/>
    </source>
</evidence>
<evidence type="ECO:0000259" key="8">
    <source>
        <dbReference type="PROSITE" id="PS50888"/>
    </source>
</evidence>
<dbReference type="GO" id="GO:0005634">
    <property type="term" value="C:nucleus"/>
    <property type="evidence" value="ECO:0000318"/>
    <property type="project" value="GO_Central"/>
</dbReference>